<keyword evidence="4" id="KW-1185">Reference proteome</keyword>
<evidence type="ECO:0000256" key="1">
    <source>
        <dbReference type="ARBA" id="ARBA00006525"/>
    </source>
</evidence>
<gene>
    <name evidence="3" type="ORF">AVCANL283_01015</name>
</gene>
<dbReference type="Gene3D" id="3.40.50.450">
    <property type="match status" value="1"/>
</dbReference>
<comment type="caution">
    <text evidence="3">The sequence shown here is derived from an EMBL/GenBank/DDBJ whole genome shotgun (WGS) entry which is preliminary data.</text>
</comment>
<evidence type="ECO:0000313" key="4">
    <source>
        <dbReference type="Proteomes" id="UP000786183"/>
    </source>
</evidence>
<feature type="domain" description="Smf/DprA SLOG" evidence="2">
    <location>
        <begin position="8"/>
        <end position="198"/>
    </location>
</feature>
<dbReference type="PANTHER" id="PTHR43022">
    <property type="entry name" value="PROTEIN SMF"/>
    <property type="match status" value="1"/>
</dbReference>
<dbReference type="RefSeq" id="WP_224325103.1">
    <property type="nucleotide sequence ID" value="NZ_JACGBB010000002.1"/>
</dbReference>
<comment type="similarity">
    <text evidence="1">Belongs to the DprA/Smf family.</text>
</comment>
<organism evidence="3 4">
    <name type="scientific">Campylobacter canadensis</name>
    <dbReference type="NCBI Taxonomy" id="449520"/>
    <lineage>
        <taxon>Bacteria</taxon>
        <taxon>Pseudomonadati</taxon>
        <taxon>Campylobacterota</taxon>
        <taxon>Epsilonproteobacteria</taxon>
        <taxon>Campylobacterales</taxon>
        <taxon>Campylobacteraceae</taxon>
        <taxon>Campylobacter</taxon>
    </lineage>
</organism>
<dbReference type="SUPFAM" id="SSF102405">
    <property type="entry name" value="MCP/YpsA-like"/>
    <property type="match status" value="1"/>
</dbReference>
<proteinExistence type="inferred from homology"/>
<evidence type="ECO:0000313" key="3">
    <source>
        <dbReference type="EMBL" id="MBZ7986695.1"/>
    </source>
</evidence>
<dbReference type="PANTHER" id="PTHR43022:SF1">
    <property type="entry name" value="PROTEIN SMF"/>
    <property type="match status" value="1"/>
</dbReference>
<sequence>MIIDEFLKLEKAPKNINYKGNLELLKMPKISIVGSRKMSVYTKNCVLLLAKKLSNMGMCIVSGGAIGVDICAAQAAMPNTIAIFANGLDKIYPKSNETTIKNIYEKALALSENENNHSPTKYDFLARNRLVVALSDILIIAQADYKSGSLNSAVWASKLNKELFVLAQRVGESNGTNELIKNNKAKIIYDIDDFCEYIKEKYNLYFNEEKNQDELLEFCKNGANIDEVLSKFGDVLYDYELENKVVIDGVLVRSL</sequence>
<dbReference type="InterPro" id="IPR003488">
    <property type="entry name" value="DprA"/>
</dbReference>
<dbReference type="EMBL" id="JACGBB010000002">
    <property type="protein sequence ID" value="MBZ7986695.1"/>
    <property type="molecule type" value="Genomic_DNA"/>
</dbReference>
<dbReference type="InterPro" id="IPR057666">
    <property type="entry name" value="DrpA_SLOG"/>
</dbReference>
<dbReference type="Proteomes" id="UP000786183">
    <property type="component" value="Unassembled WGS sequence"/>
</dbReference>
<protein>
    <submittedName>
        <fullName evidence="3">DNA-protecting protein DprA</fullName>
    </submittedName>
</protein>
<dbReference type="Pfam" id="PF02481">
    <property type="entry name" value="DNA_processg_A"/>
    <property type="match status" value="1"/>
</dbReference>
<reference evidence="3 4" key="1">
    <citation type="submission" date="2020-07" db="EMBL/GenBank/DDBJ databases">
        <title>Transfer of Campylobacter canadensis to the novel genus Avispirillum gen. nov., that also includes two novel species recovered from migratory waterfowl: Avispirillum anseris sp. nov. and Avispirillum brantae sp. nov.</title>
        <authorList>
            <person name="Miller W.G."/>
            <person name="Chapman M.H."/>
            <person name="Yee E."/>
            <person name="Inglis G.D."/>
        </authorList>
    </citation>
    <scope>NUCLEOTIDE SEQUENCE [LARGE SCALE GENOMIC DNA]</scope>
    <source>
        <strain evidence="3 4">L283</strain>
    </source>
</reference>
<accession>A0ABS7WPL3</accession>
<evidence type="ECO:0000259" key="2">
    <source>
        <dbReference type="Pfam" id="PF02481"/>
    </source>
</evidence>
<name>A0ABS7WPL3_9BACT</name>